<dbReference type="InterPro" id="IPR006458">
    <property type="entry name" value="Ovate_C"/>
</dbReference>
<evidence type="ECO:0000256" key="4">
    <source>
        <dbReference type="ARBA" id="ARBA00023163"/>
    </source>
</evidence>
<evidence type="ECO:0000259" key="7">
    <source>
        <dbReference type="PROSITE" id="PS51754"/>
    </source>
</evidence>
<keyword evidence="4 6" id="KW-0804">Transcription</keyword>
<evidence type="ECO:0000313" key="9">
    <source>
        <dbReference type="Proteomes" id="UP001604336"/>
    </source>
</evidence>
<gene>
    <name evidence="8" type="ORF">Adt_09337</name>
</gene>
<dbReference type="GO" id="GO:0045892">
    <property type="term" value="P:negative regulation of DNA-templated transcription"/>
    <property type="evidence" value="ECO:0007669"/>
    <property type="project" value="UniProtKB-UniRule"/>
</dbReference>
<dbReference type="InterPro" id="IPR038933">
    <property type="entry name" value="Ovate"/>
</dbReference>
<evidence type="ECO:0000256" key="2">
    <source>
        <dbReference type="ARBA" id="ARBA00022491"/>
    </source>
</evidence>
<dbReference type="EMBL" id="JBFOLK010000003">
    <property type="protein sequence ID" value="KAL2524283.1"/>
    <property type="molecule type" value="Genomic_DNA"/>
</dbReference>
<feature type="domain" description="OVATE" evidence="7">
    <location>
        <begin position="18"/>
        <end position="77"/>
    </location>
</feature>
<evidence type="ECO:0000256" key="5">
    <source>
        <dbReference type="ARBA" id="ARBA00023242"/>
    </source>
</evidence>
<proteinExistence type="predicted"/>
<dbReference type="PANTHER" id="PTHR33057:SF82">
    <property type="entry name" value="TRANSCRIPTION REPRESSOR OFP5"/>
    <property type="match status" value="1"/>
</dbReference>
<dbReference type="PANTHER" id="PTHR33057">
    <property type="entry name" value="TRANSCRIPTION REPRESSOR OFP7-RELATED"/>
    <property type="match status" value="1"/>
</dbReference>
<dbReference type="Pfam" id="PF04844">
    <property type="entry name" value="Ovate"/>
    <property type="match status" value="1"/>
</dbReference>
<dbReference type="AlphaFoldDB" id="A0ABD1UIG7"/>
<protein>
    <recommendedName>
        <fullName evidence="6">Transcription repressor</fullName>
    </recommendedName>
    <alternativeName>
        <fullName evidence="6">Ovate family protein</fullName>
    </alternativeName>
</protein>
<evidence type="ECO:0000256" key="1">
    <source>
        <dbReference type="ARBA" id="ARBA00004123"/>
    </source>
</evidence>
<keyword evidence="2 6" id="KW-0678">Repressor</keyword>
<evidence type="ECO:0000313" key="8">
    <source>
        <dbReference type="EMBL" id="KAL2524283.1"/>
    </source>
</evidence>
<evidence type="ECO:0000256" key="3">
    <source>
        <dbReference type="ARBA" id="ARBA00023015"/>
    </source>
</evidence>
<reference evidence="9" key="1">
    <citation type="submission" date="2024-07" db="EMBL/GenBank/DDBJ databases">
        <title>Two chromosome-level genome assemblies of Korean endemic species Abeliophyllum distichum and Forsythia ovata (Oleaceae).</title>
        <authorList>
            <person name="Jang H."/>
        </authorList>
    </citation>
    <scope>NUCLEOTIDE SEQUENCE [LARGE SCALE GENOMIC DNA]</scope>
</reference>
<dbReference type="GO" id="GO:0005634">
    <property type="term" value="C:nucleus"/>
    <property type="evidence" value="ECO:0007669"/>
    <property type="project" value="UniProtKB-SubCell"/>
</dbReference>
<name>A0ABD1UIG7_9LAMI</name>
<dbReference type="Proteomes" id="UP001604336">
    <property type="component" value="Unassembled WGS sequence"/>
</dbReference>
<organism evidence="8 9">
    <name type="scientific">Abeliophyllum distichum</name>
    <dbReference type="NCBI Taxonomy" id="126358"/>
    <lineage>
        <taxon>Eukaryota</taxon>
        <taxon>Viridiplantae</taxon>
        <taxon>Streptophyta</taxon>
        <taxon>Embryophyta</taxon>
        <taxon>Tracheophyta</taxon>
        <taxon>Spermatophyta</taxon>
        <taxon>Magnoliopsida</taxon>
        <taxon>eudicotyledons</taxon>
        <taxon>Gunneridae</taxon>
        <taxon>Pentapetalae</taxon>
        <taxon>asterids</taxon>
        <taxon>lamiids</taxon>
        <taxon>Lamiales</taxon>
        <taxon>Oleaceae</taxon>
        <taxon>Forsythieae</taxon>
        <taxon>Abeliophyllum</taxon>
    </lineage>
</organism>
<comment type="function">
    <text evidence="6">Transcriptional repressor that regulates multiple aspects of plant growth and development.</text>
</comment>
<keyword evidence="9" id="KW-1185">Reference proteome</keyword>
<sequence length="105" mass="12460">MKSKKKTKEKAVFDSFAVVKCSSAPEQDFRDSMVEMIREKGIRRPDELEELLACYLTLNCDKYHDLIIKVFQQVWLFELNQEFIDLEIGNDHLIYDINKCLAMYM</sequence>
<dbReference type="NCBIfam" id="TIGR01568">
    <property type="entry name" value="A_thal_3678"/>
    <property type="match status" value="1"/>
</dbReference>
<comment type="subcellular location">
    <subcellularLocation>
        <location evidence="1 6">Nucleus</location>
    </subcellularLocation>
</comment>
<accession>A0ABD1UIG7</accession>
<keyword evidence="3 6" id="KW-0805">Transcription regulation</keyword>
<evidence type="ECO:0000256" key="6">
    <source>
        <dbReference type="RuleBase" id="RU367028"/>
    </source>
</evidence>
<dbReference type="PROSITE" id="PS51754">
    <property type="entry name" value="OVATE"/>
    <property type="match status" value="1"/>
</dbReference>
<keyword evidence="5 6" id="KW-0539">Nucleus</keyword>
<comment type="caution">
    <text evidence="8">The sequence shown here is derived from an EMBL/GenBank/DDBJ whole genome shotgun (WGS) entry which is preliminary data.</text>
</comment>